<keyword evidence="2" id="KW-0804">Transcription</keyword>
<evidence type="ECO:0000256" key="3">
    <source>
        <dbReference type="ARBA" id="ARBA00023242"/>
    </source>
</evidence>
<dbReference type="AlphaFoldDB" id="U5D9B4"/>
<feature type="domain" description="HTH myb-type" evidence="5">
    <location>
        <begin position="37"/>
        <end position="97"/>
    </location>
</feature>
<dbReference type="HOGENOM" id="CLU_053944_2_2_1"/>
<accession>U5D9B4</accession>
<proteinExistence type="predicted"/>
<dbReference type="PANTHER" id="PTHR31499">
    <property type="entry name" value="MYB FAMILY TRANSCRIPTION FACTOR PHL11"/>
    <property type="match status" value="1"/>
</dbReference>
<dbReference type="FunFam" id="1.10.10.60:FF:000002">
    <property type="entry name" value="Myb family transcription factor"/>
    <property type="match status" value="1"/>
</dbReference>
<dbReference type="InterPro" id="IPR001005">
    <property type="entry name" value="SANT/Myb"/>
</dbReference>
<protein>
    <recommendedName>
        <fullName evidence="5">HTH myb-type domain-containing protein</fullName>
    </recommendedName>
</protein>
<evidence type="ECO:0000256" key="2">
    <source>
        <dbReference type="ARBA" id="ARBA00023163"/>
    </source>
</evidence>
<name>U5D9B4_AMBTC</name>
<dbReference type="KEGG" id="atr:18447438"/>
<dbReference type="Proteomes" id="UP000017836">
    <property type="component" value="Unassembled WGS sequence"/>
</dbReference>
<feature type="region of interest" description="Disordered" evidence="4">
    <location>
        <begin position="96"/>
        <end position="130"/>
    </location>
</feature>
<dbReference type="Gramene" id="ERN19064">
    <property type="protein sequence ID" value="ERN19064"/>
    <property type="gene ID" value="AMTR_s00061p00096800"/>
</dbReference>
<sequence length="329" mass="36664">MYPGLNHHHEQVLSNEETHGSVEAPGLAIDACLVLTTDPKPRLRWTAELHERFVDAVIQLGGPEKATPKTIMRTMNVKGLTLYHLKSHLQKYRLGKQSSKEFSNENRDASSLSEDQATSSPPSSRVMTRDMNEGYQVTEALRVQMEVQRRLHEQMEVQRHLQLRIDAQSKYLQSMLERACKYMTDQAMTSGSNLSVEPQNNHLSFSLLSQSTPDDISETAGVQNNLEDPRAQIGDCSVDSCLTSQSEYSNGGKKRSRPPCFEANSTNWGEDIVGLNMVGQVKMVRNEGIDSCASNVGLHSPRLEHSGLRRPSVFLDAGPVHAKGGIYYL</sequence>
<dbReference type="GO" id="GO:0003700">
    <property type="term" value="F:DNA-binding transcription factor activity"/>
    <property type="evidence" value="ECO:0007669"/>
    <property type="project" value="InterPro"/>
</dbReference>
<gene>
    <name evidence="6" type="ORF">AMTR_s00061p00096800</name>
</gene>
<dbReference type="Pfam" id="PF14379">
    <property type="entry name" value="Myb_CC_LHEQLE"/>
    <property type="match status" value="1"/>
</dbReference>
<dbReference type="Gene3D" id="1.10.10.60">
    <property type="entry name" value="Homeodomain-like"/>
    <property type="match status" value="1"/>
</dbReference>
<dbReference type="OrthoDB" id="551907at2759"/>
<keyword evidence="7" id="KW-1185">Reference proteome</keyword>
<feature type="compositionally biased region" description="Polar residues" evidence="4">
    <location>
        <begin position="109"/>
        <end position="126"/>
    </location>
</feature>
<dbReference type="NCBIfam" id="TIGR01557">
    <property type="entry name" value="myb_SHAQKYF"/>
    <property type="match status" value="1"/>
</dbReference>
<evidence type="ECO:0000313" key="7">
    <source>
        <dbReference type="Proteomes" id="UP000017836"/>
    </source>
</evidence>
<dbReference type="STRING" id="13333.U5D9B4"/>
<evidence type="ECO:0000256" key="1">
    <source>
        <dbReference type="ARBA" id="ARBA00023015"/>
    </source>
</evidence>
<organism evidence="6 7">
    <name type="scientific">Amborella trichopoda</name>
    <dbReference type="NCBI Taxonomy" id="13333"/>
    <lineage>
        <taxon>Eukaryota</taxon>
        <taxon>Viridiplantae</taxon>
        <taxon>Streptophyta</taxon>
        <taxon>Embryophyta</taxon>
        <taxon>Tracheophyta</taxon>
        <taxon>Spermatophyta</taxon>
        <taxon>Magnoliopsida</taxon>
        <taxon>Amborellales</taxon>
        <taxon>Amborellaceae</taxon>
        <taxon>Amborella</taxon>
    </lineage>
</organism>
<dbReference type="InterPro" id="IPR046955">
    <property type="entry name" value="PHR1-like"/>
</dbReference>
<keyword evidence="1" id="KW-0805">Transcription regulation</keyword>
<dbReference type="PROSITE" id="PS51294">
    <property type="entry name" value="HTH_MYB"/>
    <property type="match status" value="1"/>
</dbReference>
<dbReference type="PANTHER" id="PTHR31499:SF6">
    <property type="entry name" value="PROTEIN PHR1-LIKE 2"/>
    <property type="match status" value="1"/>
</dbReference>
<dbReference type="InterPro" id="IPR025756">
    <property type="entry name" value="Myb_CC_LHEQLE"/>
</dbReference>
<dbReference type="InterPro" id="IPR006447">
    <property type="entry name" value="Myb_dom_plants"/>
</dbReference>
<dbReference type="InterPro" id="IPR009057">
    <property type="entry name" value="Homeodomain-like_sf"/>
</dbReference>
<dbReference type="InterPro" id="IPR017930">
    <property type="entry name" value="Myb_dom"/>
</dbReference>
<feature type="compositionally biased region" description="Basic and acidic residues" evidence="4">
    <location>
        <begin position="98"/>
        <end position="108"/>
    </location>
</feature>
<keyword evidence="3" id="KW-0539">Nucleus</keyword>
<reference evidence="7" key="1">
    <citation type="journal article" date="2013" name="Science">
        <title>The Amborella genome and the evolution of flowering plants.</title>
        <authorList>
            <consortium name="Amborella Genome Project"/>
        </authorList>
    </citation>
    <scope>NUCLEOTIDE SEQUENCE [LARGE SCALE GENOMIC DNA]</scope>
</reference>
<dbReference type="SUPFAM" id="SSF46689">
    <property type="entry name" value="Homeodomain-like"/>
    <property type="match status" value="1"/>
</dbReference>
<dbReference type="eggNOG" id="ENOG502RX3S">
    <property type="taxonomic scope" value="Eukaryota"/>
</dbReference>
<evidence type="ECO:0000259" key="5">
    <source>
        <dbReference type="PROSITE" id="PS51294"/>
    </source>
</evidence>
<dbReference type="EMBL" id="KI392075">
    <property type="protein sequence ID" value="ERN19064.1"/>
    <property type="molecule type" value="Genomic_DNA"/>
</dbReference>
<dbReference type="Pfam" id="PF00249">
    <property type="entry name" value="Myb_DNA-binding"/>
    <property type="match status" value="1"/>
</dbReference>
<evidence type="ECO:0000256" key="4">
    <source>
        <dbReference type="SAM" id="MobiDB-lite"/>
    </source>
</evidence>
<dbReference type="GO" id="GO:0003677">
    <property type="term" value="F:DNA binding"/>
    <property type="evidence" value="ECO:0007669"/>
    <property type="project" value="InterPro"/>
</dbReference>
<evidence type="ECO:0000313" key="6">
    <source>
        <dbReference type="EMBL" id="ERN19064.1"/>
    </source>
</evidence>